<reference evidence="7 8" key="1">
    <citation type="journal article" date="2015" name="Genome Announc.">
        <title>Draft Genome Sequence of Filamentous Marine Cyanobacterium Lyngbya confervoides Strain BDU141951.</title>
        <authorList>
            <person name="Chandrababunaidu M.M."/>
            <person name="Sen D."/>
            <person name="Tripathy S."/>
        </authorList>
    </citation>
    <scope>NUCLEOTIDE SEQUENCE [LARGE SCALE GENOMIC DNA]</scope>
    <source>
        <strain evidence="7 8">BDU141951</strain>
    </source>
</reference>
<keyword evidence="1" id="KW-0602">Photosynthesis</keyword>
<dbReference type="GO" id="GO:0015979">
    <property type="term" value="P:photosynthesis"/>
    <property type="evidence" value="ECO:0007669"/>
    <property type="project" value="UniProtKB-KW"/>
</dbReference>
<keyword evidence="5" id="KW-0604">Photosystem II</keyword>
<name>A0ABD4T8K7_9CYAN</name>
<accession>A0ABD4T8K7</accession>
<evidence type="ECO:0000313" key="7">
    <source>
        <dbReference type="EMBL" id="MCM1985083.1"/>
    </source>
</evidence>
<keyword evidence="3 6" id="KW-1133">Transmembrane helix</keyword>
<dbReference type="AlphaFoldDB" id="A0ABD4T8K7"/>
<dbReference type="RefSeq" id="WP_250833417.1">
    <property type="nucleotide sequence ID" value="NZ_JTHE03000110.1"/>
</dbReference>
<keyword evidence="8" id="KW-1185">Reference proteome</keyword>
<protein>
    <submittedName>
        <fullName evidence="7">Photosystem II reaction center protein PsbX</fullName>
    </submittedName>
</protein>
<dbReference type="Proteomes" id="UP000031561">
    <property type="component" value="Unassembled WGS sequence"/>
</dbReference>
<evidence type="ECO:0000256" key="4">
    <source>
        <dbReference type="ARBA" id="ARBA00023136"/>
    </source>
</evidence>
<dbReference type="InterPro" id="IPR009518">
    <property type="entry name" value="PSII_PsbX"/>
</dbReference>
<keyword evidence="2 6" id="KW-0812">Transmembrane</keyword>
<dbReference type="EMBL" id="JTHE03000110">
    <property type="protein sequence ID" value="MCM1985083.1"/>
    <property type="molecule type" value="Genomic_DNA"/>
</dbReference>
<keyword evidence="4 6" id="KW-0472">Membrane</keyword>
<evidence type="ECO:0000256" key="5">
    <source>
        <dbReference type="ARBA" id="ARBA00023276"/>
    </source>
</evidence>
<dbReference type="Pfam" id="PF06596">
    <property type="entry name" value="PsbX"/>
    <property type="match status" value="1"/>
</dbReference>
<evidence type="ECO:0000256" key="6">
    <source>
        <dbReference type="SAM" id="Phobius"/>
    </source>
</evidence>
<dbReference type="Gene3D" id="1.20.5.510">
    <property type="entry name" value="Single helix bin"/>
    <property type="match status" value="1"/>
</dbReference>
<evidence type="ECO:0000256" key="2">
    <source>
        <dbReference type="ARBA" id="ARBA00022692"/>
    </source>
</evidence>
<evidence type="ECO:0000256" key="1">
    <source>
        <dbReference type="ARBA" id="ARBA00022531"/>
    </source>
</evidence>
<comment type="caution">
    <text evidence="7">The sequence shown here is derived from an EMBL/GenBank/DDBJ whole genome shotgun (WGS) entry which is preliminary data.</text>
</comment>
<dbReference type="GO" id="GO:0009523">
    <property type="term" value="C:photosystem II"/>
    <property type="evidence" value="ECO:0007669"/>
    <property type="project" value="UniProtKB-KW"/>
</dbReference>
<organism evidence="7 8">
    <name type="scientific">Lyngbya confervoides BDU141951</name>
    <dbReference type="NCBI Taxonomy" id="1574623"/>
    <lineage>
        <taxon>Bacteria</taxon>
        <taxon>Bacillati</taxon>
        <taxon>Cyanobacteriota</taxon>
        <taxon>Cyanophyceae</taxon>
        <taxon>Oscillatoriophycideae</taxon>
        <taxon>Oscillatoriales</taxon>
        <taxon>Microcoleaceae</taxon>
        <taxon>Lyngbya</taxon>
    </lineage>
</organism>
<gene>
    <name evidence="7" type="primary">psbX</name>
    <name evidence="7" type="ORF">QQ91_0019870</name>
</gene>
<sequence>MALVLMAITPSLKGFFIGLLAGGGVLAGLGAAFIFLSQQDRFR</sequence>
<evidence type="ECO:0000313" key="8">
    <source>
        <dbReference type="Proteomes" id="UP000031561"/>
    </source>
</evidence>
<proteinExistence type="predicted"/>
<feature type="transmembrane region" description="Helical" evidence="6">
    <location>
        <begin position="15"/>
        <end position="36"/>
    </location>
</feature>
<evidence type="ECO:0000256" key="3">
    <source>
        <dbReference type="ARBA" id="ARBA00022989"/>
    </source>
</evidence>